<dbReference type="KEGG" id="dmm:dnm_015690"/>
<organism evidence="1 2">
    <name type="scientific">Desulfonema magnum</name>
    <dbReference type="NCBI Taxonomy" id="45655"/>
    <lineage>
        <taxon>Bacteria</taxon>
        <taxon>Pseudomonadati</taxon>
        <taxon>Thermodesulfobacteriota</taxon>
        <taxon>Desulfobacteria</taxon>
        <taxon>Desulfobacterales</taxon>
        <taxon>Desulfococcaceae</taxon>
        <taxon>Desulfonema</taxon>
    </lineage>
</organism>
<dbReference type="EMBL" id="CP061800">
    <property type="protein sequence ID" value="QTA85558.1"/>
    <property type="molecule type" value="Genomic_DNA"/>
</dbReference>
<keyword evidence="2" id="KW-1185">Reference proteome</keyword>
<gene>
    <name evidence="1" type="ORF">dnm_015690</name>
</gene>
<reference evidence="1" key="1">
    <citation type="journal article" date="2021" name="Microb. Physiol.">
        <title>Proteogenomic Insights into the Physiology of Marine, Sulfate-Reducing, Filamentous Desulfonema limicola and Desulfonema magnum.</title>
        <authorList>
            <person name="Schnaars V."/>
            <person name="Wohlbrand L."/>
            <person name="Scheve S."/>
            <person name="Hinrichs C."/>
            <person name="Reinhardt R."/>
            <person name="Rabus R."/>
        </authorList>
    </citation>
    <scope>NUCLEOTIDE SEQUENCE</scope>
    <source>
        <strain evidence="1">4be13</strain>
    </source>
</reference>
<evidence type="ECO:0000313" key="2">
    <source>
        <dbReference type="Proteomes" id="UP000663722"/>
    </source>
</evidence>
<dbReference type="AlphaFoldDB" id="A0A975GM77"/>
<evidence type="ECO:0000313" key="1">
    <source>
        <dbReference type="EMBL" id="QTA85558.1"/>
    </source>
</evidence>
<dbReference type="Proteomes" id="UP000663722">
    <property type="component" value="Chromosome"/>
</dbReference>
<accession>A0A975GM77</accession>
<proteinExistence type="predicted"/>
<protein>
    <submittedName>
        <fullName evidence="1">Uncharacterized protein</fullName>
    </submittedName>
</protein>
<sequence>MFFSLYRTKKMSGGEIWLFPRKGKCVVQGKSRISYYPPILFL</sequence>
<name>A0A975GM77_9BACT</name>